<proteinExistence type="predicted"/>
<feature type="transmembrane region" description="Helical" evidence="1">
    <location>
        <begin position="192"/>
        <end position="212"/>
    </location>
</feature>
<feature type="transmembrane region" description="Helical" evidence="1">
    <location>
        <begin position="110"/>
        <end position="127"/>
    </location>
</feature>
<dbReference type="AlphaFoldDB" id="A0A9D2G1F1"/>
<evidence type="ECO:0000313" key="2">
    <source>
        <dbReference type="EMBL" id="HIZ70526.1"/>
    </source>
</evidence>
<keyword evidence="1" id="KW-0472">Membrane</keyword>
<feature type="transmembrane region" description="Helical" evidence="1">
    <location>
        <begin position="165"/>
        <end position="186"/>
    </location>
</feature>
<reference evidence="2" key="1">
    <citation type="journal article" date="2021" name="PeerJ">
        <title>Extensive microbial diversity within the chicken gut microbiome revealed by metagenomics and culture.</title>
        <authorList>
            <person name="Gilroy R."/>
            <person name="Ravi A."/>
            <person name="Getino M."/>
            <person name="Pursley I."/>
            <person name="Horton D.L."/>
            <person name="Alikhan N.F."/>
            <person name="Baker D."/>
            <person name="Gharbi K."/>
            <person name="Hall N."/>
            <person name="Watson M."/>
            <person name="Adriaenssens E.M."/>
            <person name="Foster-Nyarko E."/>
            <person name="Jarju S."/>
            <person name="Secka A."/>
            <person name="Antonio M."/>
            <person name="Oren A."/>
            <person name="Chaudhuri R.R."/>
            <person name="La Ragione R."/>
            <person name="Hildebrand F."/>
            <person name="Pallen M.J."/>
        </authorList>
    </citation>
    <scope>NUCLEOTIDE SEQUENCE</scope>
    <source>
        <strain evidence="2">CHK169-4300</strain>
    </source>
</reference>
<reference evidence="2" key="2">
    <citation type="submission" date="2021-04" db="EMBL/GenBank/DDBJ databases">
        <authorList>
            <person name="Gilroy R."/>
        </authorList>
    </citation>
    <scope>NUCLEOTIDE SEQUENCE</scope>
    <source>
        <strain evidence="2">CHK169-4300</strain>
    </source>
</reference>
<sequence length="226" mass="26257">MMNYCPHCEAKIKGDWSHCPLCQSSLIQRESKEANKQANSSFPDIPLHYNRKKAIQSFLRYSLVIVSLYLLVQYFWTFEFFGLEYVVLGLLVTWTNIVFLVRKRRNPAKAINYVLFFVSLVSVYIDYLRGWTGWSITFVVPILSISSLIAISISIRVVRLKVEDYVLYLQLAALVGIAPLLFLLMGWTGNPLASIVSVIFSFSLFVFILIRYRRKVIKELKKRMHI</sequence>
<feature type="transmembrane region" description="Helical" evidence="1">
    <location>
        <begin position="133"/>
        <end position="153"/>
    </location>
</feature>
<protein>
    <submittedName>
        <fullName evidence="2">Zinc ribbon domain-containing protein</fullName>
    </submittedName>
</protein>
<keyword evidence="1" id="KW-1133">Transmembrane helix</keyword>
<evidence type="ECO:0000256" key="1">
    <source>
        <dbReference type="SAM" id="Phobius"/>
    </source>
</evidence>
<dbReference type="Pfam" id="PF19845">
    <property type="entry name" value="DUF6320"/>
    <property type="match status" value="1"/>
</dbReference>
<keyword evidence="1" id="KW-0812">Transmembrane</keyword>
<feature type="transmembrane region" description="Helical" evidence="1">
    <location>
        <begin position="58"/>
        <end position="76"/>
    </location>
</feature>
<feature type="transmembrane region" description="Helical" evidence="1">
    <location>
        <begin position="82"/>
        <end position="101"/>
    </location>
</feature>
<evidence type="ECO:0000313" key="3">
    <source>
        <dbReference type="Proteomes" id="UP000824106"/>
    </source>
</evidence>
<accession>A0A9D2G1F1</accession>
<dbReference type="Proteomes" id="UP000824106">
    <property type="component" value="Unassembled WGS sequence"/>
</dbReference>
<dbReference type="EMBL" id="DXAZ01000030">
    <property type="protein sequence ID" value="HIZ70526.1"/>
    <property type="molecule type" value="Genomic_DNA"/>
</dbReference>
<organism evidence="2 3">
    <name type="scientific">Candidatus Atopostipes pullistercoris</name>
    <dbReference type="NCBI Taxonomy" id="2838467"/>
    <lineage>
        <taxon>Bacteria</taxon>
        <taxon>Bacillati</taxon>
        <taxon>Bacillota</taxon>
        <taxon>Bacilli</taxon>
        <taxon>Lactobacillales</taxon>
        <taxon>Carnobacteriaceae</taxon>
        <taxon>Atopostipes</taxon>
    </lineage>
</organism>
<dbReference type="InterPro" id="IPR046283">
    <property type="entry name" value="DUF6320"/>
</dbReference>
<gene>
    <name evidence="2" type="ORF">H9808_02010</name>
</gene>
<name>A0A9D2G1F1_9LACT</name>
<comment type="caution">
    <text evidence="2">The sequence shown here is derived from an EMBL/GenBank/DDBJ whole genome shotgun (WGS) entry which is preliminary data.</text>
</comment>